<feature type="compositionally biased region" description="Basic and acidic residues" evidence="1">
    <location>
        <begin position="59"/>
        <end position="71"/>
    </location>
</feature>
<feature type="compositionally biased region" description="Polar residues" evidence="1">
    <location>
        <begin position="37"/>
        <end position="55"/>
    </location>
</feature>
<name>A0ABN8N789_9CNID</name>
<gene>
    <name evidence="2" type="ORF">PLOB_00047937</name>
</gene>
<dbReference type="Proteomes" id="UP001159405">
    <property type="component" value="Unassembled WGS sequence"/>
</dbReference>
<dbReference type="EMBL" id="CALNXK010000009">
    <property type="protein sequence ID" value="CAH3041818.1"/>
    <property type="molecule type" value="Genomic_DNA"/>
</dbReference>
<evidence type="ECO:0000256" key="1">
    <source>
        <dbReference type="SAM" id="MobiDB-lite"/>
    </source>
</evidence>
<protein>
    <submittedName>
        <fullName evidence="2">Uncharacterized protein</fullName>
    </submittedName>
</protein>
<comment type="caution">
    <text evidence="2">The sequence shown here is derived from an EMBL/GenBank/DDBJ whole genome shotgun (WGS) entry which is preliminary data.</text>
</comment>
<keyword evidence="3" id="KW-1185">Reference proteome</keyword>
<organism evidence="2 3">
    <name type="scientific">Porites lobata</name>
    <dbReference type="NCBI Taxonomy" id="104759"/>
    <lineage>
        <taxon>Eukaryota</taxon>
        <taxon>Metazoa</taxon>
        <taxon>Cnidaria</taxon>
        <taxon>Anthozoa</taxon>
        <taxon>Hexacorallia</taxon>
        <taxon>Scleractinia</taxon>
        <taxon>Fungiina</taxon>
        <taxon>Poritidae</taxon>
        <taxon>Porites</taxon>
    </lineage>
</organism>
<evidence type="ECO:0000313" key="2">
    <source>
        <dbReference type="EMBL" id="CAH3041818.1"/>
    </source>
</evidence>
<evidence type="ECO:0000313" key="3">
    <source>
        <dbReference type="Proteomes" id="UP001159405"/>
    </source>
</evidence>
<feature type="region of interest" description="Disordered" evidence="1">
    <location>
        <begin position="25"/>
        <end position="86"/>
    </location>
</feature>
<accession>A0ABN8N789</accession>
<proteinExistence type="predicted"/>
<sequence length="114" mass="13059">MIDRTEKRKRQLAVELQNSRVYEKRSNTGLSVARRSSLPSSGSPQRWSKSASPQLPSGKDNRDVKLRRSGTEFDNLPPKTAKNSAVQRKGFWSNIQRWWTFVVPSVQLVYALIN</sequence>
<reference evidence="2 3" key="1">
    <citation type="submission" date="2022-05" db="EMBL/GenBank/DDBJ databases">
        <authorList>
            <consortium name="Genoscope - CEA"/>
            <person name="William W."/>
        </authorList>
    </citation>
    <scope>NUCLEOTIDE SEQUENCE [LARGE SCALE GENOMIC DNA]</scope>
</reference>